<dbReference type="EMBL" id="QRKA01000016">
    <property type="protein sequence ID" value="RHH78049.1"/>
    <property type="molecule type" value="Genomic_DNA"/>
</dbReference>
<accession>A0A414XVX2</accession>
<organism evidence="1 2">
    <name type="scientific">Phocaeicola vulgatus</name>
    <name type="common">Bacteroides vulgatus</name>
    <dbReference type="NCBI Taxonomy" id="821"/>
    <lineage>
        <taxon>Bacteria</taxon>
        <taxon>Pseudomonadati</taxon>
        <taxon>Bacteroidota</taxon>
        <taxon>Bacteroidia</taxon>
        <taxon>Bacteroidales</taxon>
        <taxon>Bacteroidaceae</taxon>
        <taxon>Phocaeicola</taxon>
    </lineage>
</organism>
<dbReference type="Proteomes" id="UP000283713">
    <property type="component" value="Unassembled WGS sequence"/>
</dbReference>
<protein>
    <recommendedName>
        <fullName evidence="3">Type VI secretion system baseplate subunit TssG</fullName>
    </recommendedName>
</protein>
<reference evidence="1 2" key="1">
    <citation type="submission" date="2018-08" db="EMBL/GenBank/DDBJ databases">
        <title>A genome reference for cultivated species of the human gut microbiota.</title>
        <authorList>
            <person name="Zou Y."/>
            <person name="Xue W."/>
            <person name="Luo G."/>
        </authorList>
    </citation>
    <scope>NUCLEOTIDE SEQUENCE [LARGE SCALE GENOMIC DNA]</scope>
    <source>
        <strain evidence="1 2">AM16-6</strain>
    </source>
</reference>
<comment type="caution">
    <text evidence="1">The sequence shown here is derived from an EMBL/GenBank/DDBJ whole genome shotgun (WGS) entry which is preliminary data.</text>
</comment>
<name>A0A414XVX2_PHOVU</name>
<dbReference type="AlphaFoldDB" id="A0A414XVX2"/>
<dbReference type="RefSeq" id="WP_118292412.1">
    <property type="nucleotide sequence ID" value="NZ_QRKA01000016.1"/>
</dbReference>
<gene>
    <name evidence="1" type="ORF">DW193_11535</name>
</gene>
<proteinExistence type="predicted"/>
<sequence>MNDINMQIVQNHLQNANTLDTDFLAEVILAALIEQGVSYGDIQIVRKGEQRAGVGKDIDSAELHYKPEKDTSDYLKIFVNRKGLFDILPEGVFFDGRQLPVEDIEAMVQRVRENRIQEKKIRKFFSLYENEIDQAKVEMQLLERRVDNKNVYSDFASLFVNYWPLVRLLSLQQTTIFMKMLPILHRIRGHEKNISKAMTLILGLPIRIEAITNIHNSRHIYKLGAMRIGENLVLGNSYRDGLYDTKLYVEDIPQKRIAEFLEGGTSRIIVNQLIDMLFPADMKVEIILKGIPQRIRLTNQNCSEERSFLGINSRL</sequence>
<evidence type="ECO:0008006" key="3">
    <source>
        <dbReference type="Google" id="ProtNLM"/>
    </source>
</evidence>
<evidence type="ECO:0000313" key="1">
    <source>
        <dbReference type="EMBL" id="RHH78049.1"/>
    </source>
</evidence>
<evidence type="ECO:0000313" key="2">
    <source>
        <dbReference type="Proteomes" id="UP000283713"/>
    </source>
</evidence>